<evidence type="ECO:0000259" key="2">
    <source>
        <dbReference type="Pfam" id="PF08646"/>
    </source>
</evidence>
<keyword evidence="4" id="KW-1185">Reference proteome</keyword>
<dbReference type="InterPro" id="IPR013955">
    <property type="entry name" value="Rep_factor-A_C"/>
</dbReference>
<evidence type="ECO:0000313" key="4">
    <source>
        <dbReference type="Proteomes" id="UP001642260"/>
    </source>
</evidence>
<evidence type="ECO:0000256" key="1">
    <source>
        <dbReference type="SAM" id="MobiDB-lite"/>
    </source>
</evidence>
<dbReference type="Proteomes" id="UP001642260">
    <property type="component" value="Unassembled WGS sequence"/>
</dbReference>
<dbReference type="SUPFAM" id="SSF50249">
    <property type="entry name" value="Nucleic acid-binding proteins"/>
    <property type="match status" value="1"/>
</dbReference>
<dbReference type="AlphaFoldDB" id="A0ABC8IWN3"/>
<comment type="caution">
    <text evidence="3">The sequence shown here is derived from an EMBL/GenBank/DDBJ whole genome shotgun (WGS) entry which is preliminary data.</text>
</comment>
<name>A0ABC8IWN3_ERUVS</name>
<organism evidence="3 4">
    <name type="scientific">Eruca vesicaria subsp. sativa</name>
    <name type="common">Garden rocket</name>
    <name type="synonym">Eruca sativa</name>
    <dbReference type="NCBI Taxonomy" id="29727"/>
    <lineage>
        <taxon>Eukaryota</taxon>
        <taxon>Viridiplantae</taxon>
        <taxon>Streptophyta</taxon>
        <taxon>Embryophyta</taxon>
        <taxon>Tracheophyta</taxon>
        <taxon>Spermatophyta</taxon>
        <taxon>Magnoliopsida</taxon>
        <taxon>eudicotyledons</taxon>
        <taxon>Gunneridae</taxon>
        <taxon>Pentapetalae</taxon>
        <taxon>rosids</taxon>
        <taxon>malvids</taxon>
        <taxon>Brassicales</taxon>
        <taxon>Brassicaceae</taxon>
        <taxon>Brassiceae</taxon>
        <taxon>Eruca</taxon>
    </lineage>
</organism>
<dbReference type="Pfam" id="PF08646">
    <property type="entry name" value="Rep_fac-A_C"/>
    <property type="match status" value="1"/>
</dbReference>
<feature type="domain" description="Replication factor A C-terminal" evidence="2">
    <location>
        <begin position="155"/>
        <end position="246"/>
    </location>
</feature>
<dbReference type="PANTHER" id="PTHR47165">
    <property type="entry name" value="OS03G0429900 PROTEIN"/>
    <property type="match status" value="1"/>
</dbReference>
<feature type="region of interest" description="Disordered" evidence="1">
    <location>
        <begin position="264"/>
        <end position="283"/>
    </location>
</feature>
<gene>
    <name evidence="3" type="ORF">ERUC_LOCUS3118</name>
</gene>
<evidence type="ECO:0000313" key="3">
    <source>
        <dbReference type="EMBL" id="CAH8302086.1"/>
    </source>
</evidence>
<protein>
    <recommendedName>
        <fullName evidence="2">Replication factor A C-terminal domain-containing protein</fullName>
    </recommendedName>
</protein>
<dbReference type="PANTHER" id="PTHR47165:SF4">
    <property type="entry name" value="OS03G0429900 PROTEIN"/>
    <property type="match status" value="1"/>
</dbReference>
<reference evidence="3 4" key="1">
    <citation type="submission" date="2022-03" db="EMBL/GenBank/DDBJ databases">
        <authorList>
            <person name="Macdonald S."/>
            <person name="Ahmed S."/>
            <person name="Newling K."/>
        </authorList>
    </citation>
    <scope>NUCLEOTIDE SEQUENCE [LARGE SCALE GENOMIC DNA]</scope>
</reference>
<dbReference type="EMBL" id="CAKOAT010056266">
    <property type="protein sequence ID" value="CAH8302086.1"/>
    <property type="molecule type" value="Genomic_DNA"/>
</dbReference>
<sequence length="330" mass="36325">MEKVYIYRFFSDLKSGRCSSTVEVRLLRTWEARNPRRGGELMWIDMLMVHVNATIMQASIDASQAVFCSMLLLARLFDIYFDNESSSGETFFYFLVARDTGLPPAAPLLKGYAKVESLTIAEFNAFIITAPGQVFKFIWRIVDISRVLQYVVDVACSKCAKKRQRTGNSFACERCVNAHIVGSLRYRVEMVIADDTAKGVFVCFDGVMTKLHNLKANEAGQMLTHIPPFRREYTFQVRVSEYNFIVNHQTFTITHILKEGDCPPDPDFVDNGGNGSHGNDGADSKQFFAGLGSGGISGGLATANVSSLTGGAPGDYPGSSSTVGKKARLA</sequence>
<dbReference type="Gene3D" id="2.40.50.140">
    <property type="entry name" value="Nucleic acid-binding proteins"/>
    <property type="match status" value="1"/>
</dbReference>
<accession>A0ABC8IWN3</accession>
<proteinExistence type="predicted"/>
<feature type="region of interest" description="Disordered" evidence="1">
    <location>
        <begin position="309"/>
        <end position="330"/>
    </location>
</feature>
<dbReference type="InterPro" id="IPR012340">
    <property type="entry name" value="NA-bd_OB-fold"/>
</dbReference>